<dbReference type="EMBL" id="KI672269">
    <property type="protein sequence ID" value="ETL42541.1"/>
    <property type="molecule type" value="Genomic_DNA"/>
</dbReference>
<name>W2J828_PHYNI</name>
<dbReference type="Proteomes" id="UP000053864">
    <property type="component" value="Unassembled WGS sequence"/>
</dbReference>
<proteinExistence type="predicted"/>
<organism evidence="1 2">
    <name type="scientific">Phytophthora nicotianae</name>
    <name type="common">Potato buckeye rot agent</name>
    <name type="synonym">Phytophthora parasitica</name>
    <dbReference type="NCBI Taxonomy" id="4792"/>
    <lineage>
        <taxon>Eukaryota</taxon>
        <taxon>Sar</taxon>
        <taxon>Stramenopiles</taxon>
        <taxon>Oomycota</taxon>
        <taxon>Peronosporomycetes</taxon>
        <taxon>Peronosporales</taxon>
        <taxon>Peronosporaceae</taxon>
        <taxon>Phytophthora</taxon>
    </lineage>
</organism>
<sequence>MVTFEAGYTPVTEAENKKTLDIFKKRIAFEQCVVRSE</sequence>
<evidence type="ECO:0000313" key="2">
    <source>
        <dbReference type="Proteomes" id="UP000053864"/>
    </source>
</evidence>
<reference evidence="1 2" key="1">
    <citation type="submission" date="2013-11" db="EMBL/GenBank/DDBJ databases">
        <title>The Genome Sequence of Phytophthora parasitica CJ05E6.</title>
        <authorList>
            <consortium name="The Broad Institute Genomics Platform"/>
            <person name="Russ C."/>
            <person name="Tyler B."/>
            <person name="Panabieres F."/>
            <person name="Shan W."/>
            <person name="Tripathy S."/>
            <person name="Grunwald N."/>
            <person name="Machado M."/>
            <person name="Johnson C.S."/>
            <person name="Arredondo F."/>
            <person name="Hong C."/>
            <person name="Coffey M."/>
            <person name="Young S.K."/>
            <person name="Zeng Q."/>
            <person name="Gargeya S."/>
            <person name="Fitzgerald M."/>
            <person name="Abouelleil A."/>
            <person name="Alvarado L."/>
            <person name="Chapman S.B."/>
            <person name="Gainer-Dewar J."/>
            <person name="Goldberg J."/>
            <person name="Griggs A."/>
            <person name="Gujja S."/>
            <person name="Hansen M."/>
            <person name="Howarth C."/>
            <person name="Imamovic A."/>
            <person name="Ireland A."/>
            <person name="Larimer J."/>
            <person name="McCowan C."/>
            <person name="Murphy C."/>
            <person name="Pearson M."/>
            <person name="Poon T.W."/>
            <person name="Priest M."/>
            <person name="Roberts A."/>
            <person name="Saif S."/>
            <person name="Shea T."/>
            <person name="Sykes S."/>
            <person name="Wortman J."/>
            <person name="Nusbaum C."/>
            <person name="Birren B."/>
        </authorList>
    </citation>
    <scope>NUCLEOTIDE SEQUENCE [LARGE SCALE GENOMIC DNA]</scope>
    <source>
        <strain evidence="1 2">CJ05E6</strain>
    </source>
</reference>
<dbReference type="AlphaFoldDB" id="W2J828"/>
<protein>
    <submittedName>
        <fullName evidence="1">Uncharacterized protein</fullName>
    </submittedName>
</protein>
<accession>W2J828</accession>
<gene>
    <name evidence="1" type="ORF">L916_06657</name>
</gene>
<evidence type="ECO:0000313" key="1">
    <source>
        <dbReference type="EMBL" id="ETL42541.1"/>
    </source>
</evidence>